<proteinExistence type="predicted"/>
<dbReference type="EMBL" id="PIPQ01000002">
    <property type="protein sequence ID" value="RUO42844.1"/>
    <property type="molecule type" value="Genomic_DNA"/>
</dbReference>
<evidence type="ECO:0000259" key="2">
    <source>
        <dbReference type="Pfam" id="PF13116"/>
    </source>
</evidence>
<name>A0A432X7J8_9GAMM</name>
<dbReference type="InterPro" id="IPR025263">
    <property type="entry name" value="YhdP_central"/>
</dbReference>
<organism evidence="3 4">
    <name type="scientific">Aliidiomarina taiwanensis</name>
    <dbReference type="NCBI Taxonomy" id="946228"/>
    <lineage>
        <taxon>Bacteria</taxon>
        <taxon>Pseudomonadati</taxon>
        <taxon>Pseudomonadota</taxon>
        <taxon>Gammaproteobacteria</taxon>
        <taxon>Alteromonadales</taxon>
        <taxon>Idiomarinaceae</taxon>
        <taxon>Aliidiomarina</taxon>
    </lineage>
</organism>
<dbReference type="Proteomes" id="UP000286976">
    <property type="component" value="Unassembled WGS sequence"/>
</dbReference>
<comment type="caution">
    <text evidence="3">The sequence shown here is derived from an EMBL/GenBank/DDBJ whole genome shotgun (WGS) entry which is preliminary data.</text>
</comment>
<gene>
    <name evidence="3" type="ORF">CWE15_05420</name>
</gene>
<feature type="compositionally biased region" description="Acidic residues" evidence="1">
    <location>
        <begin position="1301"/>
        <end position="1311"/>
    </location>
</feature>
<dbReference type="RefSeq" id="WP_126757060.1">
    <property type="nucleotide sequence ID" value="NZ_PIPQ01000002.1"/>
</dbReference>
<dbReference type="NCBIfam" id="TIGR02099">
    <property type="entry name" value="YhdP family protein"/>
    <property type="match status" value="1"/>
</dbReference>
<feature type="domain" description="YhdP central" evidence="2">
    <location>
        <begin position="10"/>
        <end position="1263"/>
    </location>
</feature>
<dbReference type="PANTHER" id="PTHR38690:SF1">
    <property type="entry name" value="PROTEASE"/>
    <property type="match status" value="1"/>
</dbReference>
<feature type="compositionally biased region" description="Basic and acidic residues" evidence="1">
    <location>
        <begin position="1275"/>
        <end position="1285"/>
    </location>
</feature>
<dbReference type="OrthoDB" id="9762238at2"/>
<reference evidence="3 4" key="1">
    <citation type="journal article" date="2011" name="Front. Microbiol.">
        <title>Genomic signatures of strain selection and enhancement in Bacillus atrophaeus var. globigii, a historical biowarfare simulant.</title>
        <authorList>
            <person name="Gibbons H.S."/>
            <person name="Broomall S.M."/>
            <person name="McNew L.A."/>
            <person name="Daligault H."/>
            <person name="Chapman C."/>
            <person name="Bruce D."/>
            <person name="Karavis M."/>
            <person name="Krepps M."/>
            <person name="McGregor P.A."/>
            <person name="Hong C."/>
            <person name="Park K.H."/>
            <person name="Akmal A."/>
            <person name="Feldman A."/>
            <person name="Lin J.S."/>
            <person name="Chang W.E."/>
            <person name="Higgs B.W."/>
            <person name="Demirev P."/>
            <person name="Lindquist J."/>
            <person name="Liem A."/>
            <person name="Fochler E."/>
            <person name="Read T.D."/>
            <person name="Tapia R."/>
            <person name="Johnson S."/>
            <person name="Bishop-Lilly K.A."/>
            <person name="Detter C."/>
            <person name="Han C."/>
            <person name="Sozhamannan S."/>
            <person name="Rosenzweig C.N."/>
            <person name="Skowronski E.W."/>
        </authorList>
    </citation>
    <scope>NUCLEOTIDE SEQUENCE [LARGE SCALE GENOMIC DNA]</scope>
    <source>
        <strain evidence="3 4">AIT1</strain>
    </source>
</reference>
<feature type="region of interest" description="Disordered" evidence="1">
    <location>
        <begin position="1275"/>
        <end position="1311"/>
    </location>
</feature>
<evidence type="ECO:0000313" key="3">
    <source>
        <dbReference type="EMBL" id="RUO42844.1"/>
    </source>
</evidence>
<evidence type="ECO:0000256" key="1">
    <source>
        <dbReference type="SAM" id="MobiDB-lite"/>
    </source>
</evidence>
<dbReference type="PANTHER" id="PTHR38690">
    <property type="entry name" value="PROTEASE-RELATED"/>
    <property type="match status" value="1"/>
</dbReference>
<dbReference type="Pfam" id="PF13116">
    <property type="entry name" value="YhdP"/>
    <property type="match status" value="1"/>
</dbReference>
<dbReference type="InterPro" id="IPR011836">
    <property type="entry name" value="YhdP"/>
</dbReference>
<keyword evidence="4" id="KW-1185">Reference proteome</keyword>
<sequence length="1311" mass="146096">MKAWRALAYCVNKLWLLLAILLVTAALLLSAVRLSLPYLDHYRTDIELFIQEHYGQEVTIGALNARWTHFGPALVLEEMALVTDESLPFELELGEVQVVLSFWQSLAARQLVFEEFELDDVVVDIYAQKRQTGNLPIIRALENLLLNQLEHFEVRNSTLNLHTADGRERTIHIEGLRWLNRSGMRQATGRFSVPDVTANHLNFIAEFDSKSEHALTGNLYVEASRLDISPWIAQLTSTADIVRAEFNLRGWIEFENARFIHGQVHFDKNHLEWQRGTDTHTLSTSATTWLLTPQEGGWLMNSEPLQVTIDGQAWPIAAVAWEYQDGQHLWNLDTLEIRNFGPVWSLFGSPGEEVRQWSSGLQPQGHIEAFKVRLSPQREWQFYVQANDLSWQHHRGIPGVSGLSFEFWSDAQRGRFEIKGEDVSLLFPSTFKQAQELSRLEWSGYWERDASGWSLRIPNARISLPQFDLIQDFRLAGGEGKTPTVEWAVGTSSRNMPALNALAYLPLQLGDKLNGYLRQAINEGVLDELSMVWRGSLVDFPYKAGEGVFQAKAALTNLNFSFRTDWLPLEADRAVVYYQNETLRINAAQASIGGVAARNVQVRLPELLSAERWMHVSAEVAGNAAAAQQVFAHSSLKDSVGAALEQVVAHGDISGQFQLSVPFFDGADTQLEASVSLMPQRIHFAAINTDLENVSGLLRIRNGGLSFQPETAEWHGIPLTLAVTGTPTEQGYQVAADVRGEWGMTAVADAFPAAPVLQHMSGEIATTATFEMNLHKETGFDYLWDMRTNLTGVESKLPEPFHKQPGEIWFWQTQLAGDNEGLRLTTGIENVVSLEGRLTLGEKGFHAAQVRVGPVPEKPLPEQGLALHVKSEQVDIAQWLTLFNRWEETVEALPAADTPSTSLLSYLPESSQFTADIATLNAWTQRFHTVDVDLTKQDSHWFGQLNADETRMTLDYAEHSDAIRVNADFLELSAFTSEQDDAANEEKPIVPERGLVESNWLARIPAIEMTCRICRYDGKDLGRVTFGLDGRFEGEQLRHLRLLKSGTRLDLKGGWTVQNERVASHIEGEFNTSNISALLLGWGTNSVVQDSAVNVKGSLGWSGSLVELNRETLNGNLTYTLGAGYLRDVNDGGARLLSVLSLESILRKLTLDFRDIFARGMFYSSFGGTLDIHQGTVSTSDTEMIGAAGDLTVAGTTDLVTEALDYQLSFTPKVTSSLPVLLAWMINPPSGLAALVIDRVLHEAKVISRLEYQVSGTVSAPVVTEVKRDAKNVELPEEELRKLEETLEQPEPDETQGLPETMDEEQEHGNG</sequence>
<evidence type="ECO:0000313" key="4">
    <source>
        <dbReference type="Proteomes" id="UP000286976"/>
    </source>
</evidence>
<protein>
    <submittedName>
        <fullName evidence="3">TIGR02099 family protein</fullName>
    </submittedName>
</protein>
<accession>A0A432X7J8</accession>